<dbReference type="NCBIfam" id="TIGR00040">
    <property type="entry name" value="yfcE"/>
    <property type="match status" value="1"/>
</dbReference>
<dbReference type="PANTHER" id="PTHR11124">
    <property type="entry name" value="VACUOLAR SORTING PROTEIN VPS29"/>
    <property type="match status" value="1"/>
</dbReference>
<dbReference type="Proteomes" id="UP000240509">
    <property type="component" value="Unassembled WGS sequence"/>
</dbReference>
<evidence type="ECO:0000256" key="1">
    <source>
        <dbReference type="ARBA" id="ARBA00008950"/>
    </source>
</evidence>
<keyword evidence="3" id="KW-0378">Hydrolase</keyword>
<comment type="cofactor">
    <cofactor evidence="4">
        <name>a divalent metal cation</name>
        <dbReference type="ChEBI" id="CHEBI:60240"/>
    </cofactor>
</comment>
<dbReference type="CDD" id="cd00841">
    <property type="entry name" value="MPP_YfcE"/>
    <property type="match status" value="1"/>
</dbReference>
<comment type="caution">
    <text evidence="6">The sequence shown here is derived from an EMBL/GenBank/DDBJ whole genome shotgun (WGS) entry which is preliminary data.</text>
</comment>
<dbReference type="SUPFAM" id="SSF56300">
    <property type="entry name" value="Metallo-dependent phosphatases"/>
    <property type="match status" value="1"/>
</dbReference>
<dbReference type="AlphaFoldDB" id="A0A2T4U5M0"/>
<dbReference type="InterPro" id="IPR029052">
    <property type="entry name" value="Metallo-depent_PP-like"/>
</dbReference>
<dbReference type="InterPro" id="IPR024654">
    <property type="entry name" value="Calcineurin-like_PHP_lpxH"/>
</dbReference>
<gene>
    <name evidence="6" type="ORF">C6Y45_10145</name>
</gene>
<dbReference type="PROSITE" id="PS01269">
    <property type="entry name" value="UPF0025"/>
    <property type="match status" value="1"/>
</dbReference>
<dbReference type="InterPro" id="IPR000979">
    <property type="entry name" value="Phosphodiesterase_MJ0936/Vps29"/>
</dbReference>
<dbReference type="Gene3D" id="3.60.21.10">
    <property type="match status" value="1"/>
</dbReference>
<feature type="domain" description="Calcineurin-like phosphoesterase" evidence="5">
    <location>
        <begin position="1"/>
        <end position="144"/>
    </location>
</feature>
<dbReference type="EC" id="3.1.4.-" evidence="4"/>
<evidence type="ECO:0000313" key="6">
    <source>
        <dbReference type="EMBL" id="PTL38703.1"/>
    </source>
</evidence>
<dbReference type="Pfam" id="PF12850">
    <property type="entry name" value="Metallophos_2"/>
    <property type="match status" value="1"/>
</dbReference>
<dbReference type="GO" id="GO:0046872">
    <property type="term" value="F:metal ion binding"/>
    <property type="evidence" value="ECO:0007669"/>
    <property type="project" value="UniProtKB-KW"/>
</dbReference>
<evidence type="ECO:0000313" key="7">
    <source>
        <dbReference type="Proteomes" id="UP000240509"/>
    </source>
</evidence>
<keyword evidence="2 4" id="KW-0479">Metal-binding</keyword>
<sequence length="171" mass="19129">MKVLIMSDSHGWEKEVEEVIDRHKEEVEGILHCGDSELNASAPVFENTTVVRGNCDMDDGLPEEAVEDFGGIRFFAAHGHLLNVKTTEMNLIYKAQESEADVVCFGHTHTPTAVQEKGTLLINPGSMRLPRQYPEGTYVLLEKNQDEVHISFRNMKGEPVEELSKTFSING</sequence>
<name>A0A2T4U5M0_9BACI</name>
<dbReference type="RefSeq" id="WP_107585115.1">
    <property type="nucleotide sequence ID" value="NZ_PZJJ01000015.1"/>
</dbReference>
<evidence type="ECO:0000259" key="5">
    <source>
        <dbReference type="Pfam" id="PF12850"/>
    </source>
</evidence>
<proteinExistence type="inferred from homology"/>
<evidence type="ECO:0000256" key="3">
    <source>
        <dbReference type="ARBA" id="ARBA00022801"/>
    </source>
</evidence>
<evidence type="ECO:0000256" key="2">
    <source>
        <dbReference type="ARBA" id="ARBA00022723"/>
    </source>
</evidence>
<protein>
    <recommendedName>
        <fullName evidence="4">Phosphoesterase</fullName>
        <ecNumber evidence="4">3.1.4.-</ecNumber>
    </recommendedName>
</protein>
<evidence type="ECO:0000256" key="4">
    <source>
        <dbReference type="RuleBase" id="RU362039"/>
    </source>
</evidence>
<dbReference type="OrthoDB" id="9800565at2"/>
<accession>A0A2T4U5M0</accession>
<dbReference type="InterPro" id="IPR041802">
    <property type="entry name" value="MPP_YfcE"/>
</dbReference>
<organism evidence="6 7">
    <name type="scientific">Alkalicoccus saliphilus</name>
    <dbReference type="NCBI Taxonomy" id="200989"/>
    <lineage>
        <taxon>Bacteria</taxon>
        <taxon>Bacillati</taxon>
        <taxon>Bacillota</taxon>
        <taxon>Bacilli</taxon>
        <taxon>Bacillales</taxon>
        <taxon>Bacillaceae</taxon>
        <taxon>Alkalicoccus</taxon>
    </lineage>
</organism>
<keyword evidence="7" id="KW-1185">Reference proteome</keyword>
<reference evidence="6 7" key="1">
    <citation type="submission" date="2018-03" db="EMBL/GenBank/DDBJ databases">
        <title>Alkalicoccus saliphilus sp. nov., isolated from a mineral pool.</title>
        <authorList>
            <person name="Zhao B."/>
        </authorList>
    </citation>
    <scope>NUCLEOTIDE SEQUENCE [LARGE SCALE GENOMIC DNA]</scope>
    <source>
        <strain evidence="6 7">6AG</strain>
    </source>
</reference>
<dbReference type="EMBL" id="PZJJ01000015">
    <property type="protein sequence ID" value="PTL38703.1"/>
    <property type="molecule type" value="Genomic_DNA"/>
</dbReference>
<dbReference type="GO" id="GO:0016787">
    <property type="term" value="F:hydrolase activity"/>
    <property type="evidence" value="ECO:0007669"/>
    <property type="project" value="UniProtKB-UniRule"/>
</dbReference>
<comment type="similarity">
    <text evidence="1 4">Belongs to the metallophosphoesterase superfamily. YfcE family.</text>
</comment>
<dbReference type="InterPro" id="IPR020935">
    <property type="entry name" value="PdiEstase_YfcE_CS"/>
</dbReference>